<keyword evidence="5" id="KW-0221">Differentiation</keyword>
<feature type="compositionally biased region" description="Basic and acidic residues" evidence="13">
    <location>
        <begin position="297"/>
        <end position="310"/>
    </location>
</feature>
<dbReference type="PANTHER" id="PTHR16154:SF6">
    <property type="entry name" value="SPINOPHILIN, ISOFORM J"/>
    <property type="match status" value="1"/>
</dbReference>
<keyword evidence="8 12" id="KW-0175">Coiled coil</keyword>
<keyword evidence="10" id="KW-0206">Cytoskeleton</keyword>
<feature type="compositionally biased region" description="Low complexity" evidence="13">
    <location>
        <begin position="109"/>
        <end position="119"/>
    </location>
</feature>
<dbReference type="GO" id="GO:0015629">
    <property type="term" value="C:actin cytoskeleton"/>
    <property type="evidence" value="ECO:0007669"/>
    <property type="project" value="TreeGrafter"/>
</dbReference>
<evidence type="ECO:0000256" key="9">
    <source>
        <dbReference type="ARBA" id="ARBA00023203"/>
    </source>
</evidence>
<accession>A0A653DMQ5</accession>
<evidence type="ECO:0000256" key="1">
    <source>
        <dbReference type="ARBA" id="ARBA00004245"/>
    </source>
</evidence>
<feature type="region of interest" description="Disordered" evidence="13">
    <location>
        <begin position="90"/>
        <end position="165"/>
    </location>
</feature>
<feature type="compositionally biased region" description="Polar residues" evidence="13">
    <location>
        <begin position="345"/>
        <end position="355"/>
    </location>
</feature>
<keyword evidence="4" id="KW-0597">Phosphoprotein</keyword>
<evidence type="ECO:0000256" key="11">
    <source>
        <dbReference type="ARBA" id="ARBA00034103"/>
    </source>
</evidence>
<name>A0A653DMQ5_CALMS</name>
<keyword evidence="2" id="KW-0217">Developmental protein</keyword>
<dbReference type="GO" id="GO:0007015">
    <property type="term" value="P:actin filament organization"/>
    <property type="evidence" value="ECO:0007669"/>
    <property type="project" value="TreeGrafter"/>
</dbReference>
<feature type="coiled-coil region" evidence="12">
    <location>
        <begin position="1089"/>
        <end position="1276"/>
    </location>
</feature>
<keyword evidence="9" id="KW-0009">Actin-binding</keyword>
<evidence type="ECO:0000256" key="10">
    <source>
        <dbReference type="ARBA" id="ARBA00023212"/>
    </source>
</evidence>
<dbReference type="GO" id="GO:0051015">
    <property type="term" value="F:actin filament binding"/>
    <property type="evidence" value="ECO:0007669"/>
    <property type="project" value="TreeGrafter"/>
</dbReference>
<evidence type="ECO:0000256" key="7">
    <source>
        <dbReference type="ARBA" id="ARBA00023018"/>
    </source>
</evidence>
<keyword evidence="7" id="KW-0770">Synapse</keyword>
<feature type="compositionally biased region" description="Basic and acidic residues" evidence="13">
    <location>
        <begin position="429"/>
        <end position="469"/>
    </location>
</feature>
<feature type="compositionally biased region" description="Low complexity" evidence="13">
    <location>
        <begin position="232"/>
        <end position="243"/>
    </location>
</feature>
<evidence type="ECO:0000256" key="13">
    <source>
        <dbReference type="SAM" id="MobiDB-lite"/>
    </source>
</evidence>
<feature type="compositionally biased region" description="Low complexity" evidence="13">
    <location>
        <begin position="410"/>
        <end position="422"/>
    </location>
</feature>
<reference evidence="15 16" key="1">
    <citation type="submission" date="2019-01" db="EMBL/GenBank/DDBJ databases">
        <authorList>
            <person name="Sayadi A."/>
        </authorList>
    </citation>
    <scope>NUCLEOTIDE SEQUENCE [LARGE SCALE GENOMIC DNA]</scope>
</reference>
<evidence type="ECO:0000313" key="16">
    <source>
        <dbReference type="Proteomes" id="UP000410492"/>
    </source>
</evidence>
<feature type="compositionally biased region" description="Pro residues" evidence="13">
    <location>
        <begin position="589"/>
        <end position="609"/>
    </location>
</feature>
<evidence type="ECO:0000256" key="4">
    <source>
        <dbReference type="ARBA" id="ARBA00022553"/>
    </source>
</evidence>
<dbReference type="InterPro" id="IPR043446">
    <property type="entry name" value="Neurabin-like"/>
</dbReference>
<feature type="region of interest" description="Disordered" evidence="13">
    <location>
        <begin position="1296"/>
        <end position="1351"/>
    </location>
</feature>
<feature type="compositionally biased region" description="Basic and acidic residues" evidence="13">
    <location>
        <begin position="358"/>
        <end position="407"/>
    </location>
</feature>
<feature type="domain" description="Neurabin-1/2 PDZ" evidence="14">
    <location>
        <begin position="945"/>
        <end position="1010"/>
    </location>
</feature>
<proteinExistence type="predicted"/>
<feature type="compositionally biased region" description="Polar residues" evidence="13">
    <location>
        <begin position="613"/>
        <end position="642"/>
    </location>
</feature>
<feature type="region of interest" description="Disordered" evidence="13">
    <location>
        <begin position="867"/>
        <end position="893"/>
    </location>
</feature>
<dbReference type="Gene3D" id="2.30.42.10">
    <property type="match status" value="1"/>
</dbReference>
<feature type="compositionally biased region" description="Acidic residues" evidence="13">
    <location>
        <begin position="663"/>
        <end position="677"/>
    </location>
</feature>
<dbReference type="EMBL" id="CAACVG010013121">
    <property type="protein sequence ID" value="VEN61304.1"/>
    <property type="molecule type" value="Genomic_DNA"/>
</dbReference>
<keyword evidence="16" id="KW-1185">Reference proteome</keyword>
<feature type="compositionally biased region" description="Polar residues" evidence="13">
    <location>
        <begin position="127"/>
        <end position="165"/>
    </location>
</feature>
<evidence type="ECO:0000256" key="8">
    <source>
        <dbReference type="ARBA" id="ARBA00023054"/>
    </source>
</evidence>
<feature type="region of interest" description="Disordered" evidence="13">
    <location>
        <begin position="184"/>
        <end position="684"/>
    </location>
</feature>
<feature type="compositionally biased region" description="Basic and acidic residues" evidence="13">
    <location>
        <begin position="1325"/>
        <end position="1342"/>
    </location>
</feature>
<feature type="compositionally biased region" description="Basic and acidic residues" evidence="13">
    <location>
        <begin position="512"/>
        <end position="524"/>
    </location>
</feature>
<dbReference type="GO" id="GO:0005737">
    <property type="term" value="C:cytoplasm"/>
    <property type="evidence" value="ECO:0007669"/>
    <property type="project" value="TreeGrafter"/>
</dbReference>
<evidence type="ECO:0000313" key="15">
    <source>
        <dbReference type="EMBL" id="VEN61304.1"/>
    </source>
</evidence>
<dbReference type="GO" id="GO:0031175">
    <property type="term" value="P:neuron projection development"/>
    <property type="evidence" value="ECO:0007669"/>
    <property type="project" value="TreeGrafter"/>
</dbReference>
<sequence length="1351" mass="150563">MHTMEEKKPRFGGSKVSEIANIFQARTPPGDFVAPVLRKTLHQKPLDKLVSTEKVEDNAPVTVMRTESHVTRFNNARALFEKLGEENKRDSRVVPLQTTKSTSCVPDVTSRSRSSSANSETRETKSHGGSRSPSPTNKDFNDTFSSNSVPALNNNRNGISGNTTNVNVTKSAYKTNYCTSDEKIKVEERSSKPALMKKPDKLDKLDRPDKPERRFNSKELIERQKNWTSHFSKNNSRSSRYNSDPNKCETKLASTNGSKEHGQETKPSAIASRSASFSSSRLISPPTSPPIPPVRTEASKRSNFVRKERPASVIPTPADYRASTGYVSPARSPMDSPIRDEGQSRNRSSLILSSPDNDIDRDLDLDGRNKENDVPVRKRLFRESSSPDRDVKDAIRKSPIEERESSRENLSAASGSLSSLSPPSSPGKLRSEQEKQEQEANEKSTFETSESRRIKTDVESPRSSDDANRTKNSAKASTVCLNLPAAGLGKRPASLVSSATSDSEGGFTEPSPRVEARLRPHEDSPALLATSGGIGSPPEEDIREYSEGPPLLEEEEPPPPPLVPRLTQAQVEALYAVPCKPHAKVSPQPQQPPRSPSPSPQTPPIPPHPTRGSMLQQKSVPSTDSETSQVSQITVIPQNSVDSDVMYHDNSQHITNSVLADLESQEGQDGLDQDDSVDSSASVRSEPFIVNKEILQDFCPARHNSEVQKAEANILDLNDVEYADASDTDQETSMKKSNETEVMTPDEAELLLSNKIMENKNRSNILSDEEAQEVTRLLSSKELPAAKVPPSYMQDSISASILDSSGPISLNDSLGPPSLLEDTTTTYEQNGRDLLNQSFIADQTMNQSFLDSTNDTMNQSFIEHDSKVREEREPLSQYYESTSSLDLTQDEEEPSKIDISMSASDSGLIDSVTSISEGNHLDSTEPFIPKPVKIIGIEHGVHYYEDGHFWMEVPGLPPSEEEEDELEYPAFVPKPPSKVYSTFSISEYDRRNEDVDPVAASAEYELEKRVEKMDVFPVELVKGSEGLGLSIIGMGVGADAGLEKLGIFSLVGVTQAYAASVLRNTSGLVKFLIGRERDPENSEVAQLIRQSLQADKEREERQRQRAAIEAAELAAAGTQMNQEQFFETDQDNIESLKALLAETQRKYSMSEMEIARLKTKLMEHDGLKLDDPEKFEQVNHKLREAEKNLTAARKEVQTYQNMLEQSQTQYQTLEKKYSRAKHLVREFQQRELDMLHREDFYQQLLQEKDIEYNQLVKNLKDRIIALEQELLDTQRKAGFPMALPYDNINLKQLTPQMSRRTPPKPLYQALDPDFSDTEASDASPDEDKTATVERKLPIKEEFDNAVPPHEL</sequence>
<comment type="subcellular location">
    <subcellularLocation>
        <location evidence="1">Cytoplasm</location>
        <location evidence="1">Cytoskeleton</location>
    </subcellularLocation>
    <subcellularLocation>
        <location evidence="11">Synapse</location>
    </subcellularLocation>
</comment>
<feature type="compositionally biased region" description="Polar residues" evidence="13">
    <location>
        <begin position="878"/>
        <end position="887"/>
    </location>
</feature>
<dbReference type="PANTHER" id="PTHR16154">
    <property type="entry name" value="NEURABIN"/>
    <property type="match status" value="1"/>
</dbReference>
<dbReference type="GO" id="GO:0014069">
    <property type="term" value="C:postsynaptic density"/>
    <property type="evidence" value="ECO:0007669"/>
    <property type="project" value="TreeGrafter"/>
</dbReference>
<dbReference type="GO" id="GO:0030425">
    <property type="term" value="C:dendrite"/>
    <property type="evidence" value="ECO:0007669"/>
    <property type="project" value="TreeGrafter"/>
</dbReference>
<gene>
    <name evidence="15" type="ORF">CALMAC_LOCUS18751</name>
</gene>
<dbReference type="InterPro" id="IPR040645">
    <property type="entry name" value="Neurabin-1/2_PDZ"/>
</dbReference>
<evidence type="ECO:0000256" key="5">
    <source>
        <dbReference type="ARBA" id="ARBA00022782"/>
    </source>
</evidence>
<feature type="compositionally biased region" description="Low complexity" evidence="13">
    <location>
        <begin position="267"/>
        <end position="285"/>
    </location>
</feature>
<feature type="compositionally biased region" description="Basic and acidic residues" evidence="13">
    <location>
        <begin position="184"/>
        <end position="225"/>
    </location>
</feature>
<dbReference type="OrthoDB" id="62701at2759"/>
<dbReference type="InterPro" id="IPR036034">
    <property type="entry name" value="PDZ_sf"/>
</dbReference>
<dbReference type="Pfam" id="PF17817">
    <property type="entry name" value="PDZ_5"/>
    <property type="match status" value="1"/>
</dbReference>
<evidence type="ECO:0000256" key="12">
    <source>
        <dbReference type="SAM" id="Coils"/>
    </source>
</evidence>
<evidence type="ECO:0000256" key="3">
    <source>
        <dbReference type="ARBA" id="ARBA00022490"/>
    </source>
</evidence>
<organism evidence="15 16">
    <name type="scientific">Callosobruchus maculatus</name>
    <name type="common">Southern cowpea weevil</name>
    <name type="synonym">Pulse bruchid</name>
    <dbReference type="NCBI Taxonomy" id="64391"/>
    <lineage>
        <taxon>Eukaryota</taxon>
        <taxon>Metazoa</taxon>
        <taxon>Ecdysozoa</taxon>
        <taxon>Arthropoda</taxon>
        <taxon>Hexapoda</taxon>
        <taxon>Insecta</taxon>
        <taxon>Pterygota</taxon>
        <taxon>Neoptera</taxon>
        <taxon>Endopterygota</taxon>
        <taxon>Coleoptera</taxon>
        <taxon>Polyphaga</taxon>
        <taxon>Cucujiformia</taxon>
        <taxon>Chrysomeloidea</taxon>
        <taxon>Chrysomelidae</taxon>
        <taxon>Bruchinae</taxon>
        <taxon>Bruchini</taxon>
        <taxon>Callosobruchus</taxon>
    </lineage>
</organism>
<evidence type="ECO:0000256" key="6">
    <source>
        <dbReference type="ARBA" id="ARBA00022902"/>
    </source>
</evidence>
<evidence type="ECO:0000256" key="2">
    <source>
        <dbReference type="ARBA" id="ARBA00022473"/>
    </source>
</evidence>
<protein>
    <recommendedName>
        <fullName evidence="14">Neurabin-1/2 PDZ domain-containing protein</fullName>
    </recommendedName>
</protein>
<keyword evidence="3" id="KW-0963">Cytoplasm</keyword>
<dbReference type="Proteomes" id="UP000410492">
    <property type="component" value="Unassembled WGS sequence"/>
</dbReference>
<feature type="compositionally biased region" description="Polar residues" evidence="13">
    <location>
        <begin position="470"/>
        <end position="480"/>
    </location>
</feature>
<dbReference type="GO" id="GO:0019722">
    <property type="term" value="P:calcium-mediated signaling"/>
    <property type="evidence" value="ECO:0007669"/>
    <property type="project" value="TreeGrafter"/>
</dbReference>
<evidence type="ECO:0000259" key="14">
    <source>
        <dbReference type="Pfam" id="PF17817"/>
    </source>
</evidence>
<keyword evidence="6" id="KW-0524">Neurogenesis</keyword>